<dbReference type="InterPro" id="IPR041517">
    <property type="entry name" value="DEGP_PDZ"/>
</dbReference>
<dbReference type="GO" id="GO:0006508">
    <property type="term" value="P:proteolysis"/>
    <property type="evidence" value="ECO:0007669"/>
    <property type="project" value="UniProtKB-KW"/>
</dbReference>
<evidence type="ECO:0000256" key="2">
    <source>
        <dbReference type="ARBA" id="ARBA00022801"/>
    </source>
</evidence>
<evidence type="ECO:0000256" key="3">
    <source>
        <dbReference type="ARBA" id="ARBA00022825"/>
    </source>
</evidence>
<evidence type="ECO:0000259" key="5">
    <source>
        <dbReference type="PROSITE" id="PS50106"/>
    </source>
</evidence>
<evidence type="ECO:0000256" key="4">
    <source>
        <dbReference type="SAM" id="SignalP"/>
    </source>
</evidence>
<dbReference type="SUPFAM" id="SSF50494">
    <property type="entry name" value="Trypsin-like serine proteases"/>
    <property type="match status" value="1"/>
</dbReference>
<evidence type="ECO:0000313" key="6">
    <source>
        <dbReference type="EMBL" id="PJZ65852.1"/>
    </source>
</evidence>
<dbReference type="SUPFAM" id="SSF50156">
    <property type="entry name" value="PDZ domain-like"/>
    <property type="match status" value="1"/>
</dbReference>
<dbReference type="Pfam" id="PF17815">
    <property type="entry name" value="PDZ_3"/>
    <property type="match status" value="1"/>
</dbReference>
<keyword evidence="3" id="KW-0720">Serine protease</keyword>
<dbReference type="PANTHER" id="PTHR45980:SF9">
    <property type="entry name" value="PROTEASE DO-LIKE 10, MITOCHONDRIAL-RELATED"/>
    <property type="match status" value="1"/>
</dbReference>
<name>A0A2M9ZBW3_9LEPT</name>
<dbReference type="Gene3D" id="2.30.42.10">
    <property type="match status" value="1"/>
</dbReference>
<dbReference type="InterPro" id="IPR046449">
    <property type="entry name" value="DEGP_PDZ_sf"/>
</dbReference>
<dbReference type="InterPro" id="IPR001940">
    <property type="entry name" value="Peptidase_S1C"/>
</dbReference>
<dbReference type="InterPro" id="IPR043504">
    <property type="entry name" value="Peptidase_S1_PA_chymotrypsin"/>
</dbReference>
<proteinExistence type="predicted"/>
<protein>
    <submittedName>
        <fullName evidence="6">Serine protease</fullName>
    </submittedName>
</protein>
<evidence type="ECO:0000313" key="7">
    <source>
        <dbReference type="Proteomes" id="UP000231912"/>
    </source>
</evidence>
<dbReference type="PROSITE" id="PS50106">
    <property type="entry name" value="PDZ"/>
    <property type="match status" value="1"/>
</dbReference>
<dbReference type="PRINTS" id="PR00834">
    <property type="entry name" value="PROTEASES2C"/>
</dbReference>
<dbReference type="Proteomes" id="UP000231912">
    <property type="component" value="Unassembled WGS sequence"/>
</dbReference>
<dbReference type="Gene3D" id="2.40.10.10">
    <property type="entry name" value="Trypsin-like serine proteases"/>
    <property type="match status" value="2"/>
</dbReference>
<dbReference type="EMBL" id="NPDT01000003">
    <property type="protein sequence ID" value="PJZ65852.1"/>
    <property type="molecule type" value="Genomic_DNA"/>
</dbReference>
<dbReference type="InterPro" id="IPR036034">
    <property type="entry name" value="PDZ_sf"/>
</dbReference>
<keyword evidence="4" id="KW-0732">Signal</keyword>
<dbReference type="Pfam" id="PF13365">
    <property type="entry name" value="Trypsin_2"/>
    <property type="match status" value="1"/>
</dbReference>
<feature type="domain" description="PDZ" evidence="5">
    <location>
        <begin position="234"/>
        <end position="291"/>
    </location>
</feature>
<accession>A0A2M9ZBW3</accession>
<dbReference type="PANTHER" id="PTHR45980">
    <property type="match status" value="1"/>
</dbReference>
<gene>
    <name evidence="6" type="ORF">CH371_09930</name>
</gene>
<comment type="caution">
    <text evidence="6">The sequence shown here is derived from an EMBL/GenBank/DDBJ whole genome shotgun (WGS) entry which is preliminary data.</text>
</comment>
<reference evidence="6 7" key="1">
    <citation type="submission" date="2017-07" db="EMBL/GenBank/DDBJ databases">
        <title>Leptospira spp. isolated from tropical soils.</title>
        <authorList>
            <person name="Thibeaux R."/>
            <person name="Iraola G."/>
            <person name="Ferres I."/>
            <person name="Bierque E."/>
            <person name="Girault D."/>
            <person name="Soupe-Gilbert M.-E."/>
            <person name="Picardeau M."/>
            <person name="Goarant C."/>
        </authorList>
    </citation>
    <scope>NUCLEOTIDE SEQUENCE [LARGE SCALE GENOMIC DNA]</scope>
    <source>
        <strain evidence="6 7">FH2-C-A2</strain>
    </source>
</reference>
<feature type="chain" id="PRO_5014683511" evidence="4">
    <location>
        <begin position="23"/>
        <end position="487"/>
    </location>
</feature>
<sequence length="487" mass="54652">MVKILRFHLVILAFFFYAHLHAEEKTDFDSVRKSVVQIKVYSQAFSAYTPWTTDGVRASSGTGFLIGNKRILTNAHVISNAKFIQVQRYNQTEWYRVKVLHVAHDCDLAVLEAEDPEFYKDSKELTLGEIPELNSPLIVVGYPIGGNKVSVTRGIVSRKEQSKYEHSSVDSHLVLQVDAAINPGNSGGPAIQNDKVVGVAFQVATKGENIGYLIPTKVIRHFLKDIEDGKYDGYVELGIGTFNSFNASLRKSKGIPEGMEGVFVTRILPHGSADGYLKEGDYLTEVDGLAIGRNGTITLDKDARVDFTETIDDKYSGEPIRFRVFRDGKLITVEFKAKRMPDFDFMRNRYDLSFDYSMIGGLLFQEMSRDLLGAWSRSGNTSGGSQFLYRYDYFIEDGFNGTKKADVVLYRKLAHPVNASADFYLNLVLESVNGEKVDSLADLKRIVSDSKSRFLKLKFLDVELPLILDREEVGKADAQIRSTYGLE</sequence>
<dbReference type="InterPro" id="IPR009003">
    <property type="entry name" value="Peptidase_S1_PA"/>
</dbReference>
<organism evidence="6 7">
    <name type="scientific">Leptospira wolffii</name>
    <dbReference type="NCBI Taxonomy" id="409998"/>
    <lineage>
        <taxon>Bacteria</taxon>
        <taxon>Pseudomonadati</taxon>
        <taxon>Spirochaetota</taxon>
        <taxon>Spirochaetia</taxon>
        <taxon>Leptospirales</taxon>
        <taxon>Leptospiraceae</taxon>
        <taxon>Leptospira</taxon>
    </lineage>
</organism>
<keyword evidence="1 6" id="KW-0645">Protease</keyword>
<dbReference type="InterPro" id="IPR001478">
    <property type="entry name" value="PDZ"/>
</dbReference>
<dbReference type="AlphaFoldDB" id="A0A2M9ZBW3"/>
<dbReference type="Gene3D" id="3.20.190.20">
    <property type="match status" value="1"/>
</dbReference>
<dbReference type="GO" id="GO:0004252">
    <property type="term" value="F:serine-type endopeptidase activity"/>
    <property type="evidence" value="ECO:0007669"/>
    <property type="project" value="InterPro"/>
</dbReference>
<evidence type="ECO:0000256" key="1">
    <source>
        <dbReference type="ARBA" id="ARBA00022670"/>
    </source>
</evidence>
<feature type="signal peptide" evidence="4">
    <location>
        <begin position="1"/>
        <end position="22"/>
    </location>
</feature>
<keyword evidence="2" id="KW-0378">Hydrolase</keyword>